<name>A0A8J4D565_9CHLO</name>
<feature type="coiled-coil region" evidence="6">
    <location>
        <begin position="1265"/>
        <end position="1341"/>
    </location>
</feature>
<evidence type="ECO:0000256" key="3">
    <source>
        <dbReference type="ARBA" id="ARBA00023054"/>
    </source>
</evidence>
<dbReference type="Proteomes" id="UP000722791">
    <property type="component" value="Unassembled WGS sequence"/>
</dbReference>
<dbReference type="PANTHER" id="PTHR47968">
    <property type="entry name" value="CENTROMERE PROTEIN E"/>
    <property type="match status" value="1"/>
</dbReference>
<reference evidence="9" key="1">
    <citation type="journal article" date="2021" name="Proc. Natl. Acad. Sci. U.S.A.">
        <title>Three genomes in the algal genus Volvox reveal the fate of a haploid sex-determining region after a transition to homothallism.</title>
        <authorList>
            <person name="Yamamoto K."/>
            <person name="Hamaji T."/>
            <person name="Kawai-Toyooka H."/>
            <person name="Matsuzaki R."/>
            <person name="Takahashi F."/>
            <person name="Nishimura Y."/>
            <person name="Kawachi M."/>
            <person name="Noguchi H."/>
            <person name="Minakuchi Y."/>
            <person name="Umen J.G."/>
            <person name="Toyoda A."/>
            <person name="Nozaki H."/>
        </authorList>
    </citation>
    <scope>NUCLEOTIDE SEQUENCE</scope>
    <source>
        <strain evidence="9">NIES-3785</strain>
    </source>
</reference>
<dbReference type="GO" id="GO:0007018">
    <property type="term" value="P:microtubule-based movement"/>
    <property type="evidence" value="ECO:0007669"/>
    <property type="project" value="InterPro"/>
</dbReference>
<keyword evidence="4 5" id="KW-0505">Motor protein</keyword>
<dbReference type="GO" id="GO:0005524">
    <property type="term" value="F:ATP binding"/>
    <property type="evidence" value="ECO:0007669"/>
    <property type="project" value="UniProtKB-UniRule"/>
</dbReference>
<dbReference type="GO" id="GO:0043515">
    <property type="term" value="F:kinetochore binding"/>
    <property type="evidence" value="ECO:0007669"/>
    <property type="project" value="UniProtKB-ARBA"/>
</dbReference>
<feature type="coiled-coil region" evidence="6">
    <location>
        <begin position="1143"/>
        <end position="1184"/>
    </location>
</feature>
<dbReference type="InterPro" id="IPR001752">
    <property type="entry name" value="Kinesin_motor_dom"/>
</dbReference>
<dbReference type="GO" id="GO:0140694">
    <property type="term" value="P:membraneless organelle assembly"/>
    <property type="evidence" value="ECO:0007669"/>
    <property type="project" value="UniProtKB-ARBA"/>
</dbReference>
<dbReference type="GO" id="GO:0000278">
    <property type="term" value="P:mitotic cell cycle"/>
    <property type="evidence" value="ECO:0007669"/>
    <property type="project" value="UniProtKB-ARBA"/>
</dbReference>
<evidence type="ECO:0000256" key="5">
    <source>
        <dbReference type="PROSITE-ProRule" id="PRU00283"/>
    </source>
</evidence>
<dbReference type="InterPro" id="IPR027417">
    <property type="entry name" value="P-loop_NTPase"/>
</dbReference>
<dbReference type="InterPro" id="IPR027640">
    <property type="entry name" value="Kinesin-like_fam"/>
</dbReference>
<feature type="region of interest" description="Disordered" evidence="7">
    <location>
        <begin position="410"/>
        <end position="532"/>
    </location>
</feature>
<dbReference type="PROSITE" id="PS50067">
    <property type="entry name" value="KINESIN_MOTOR_2"/>
    <property type="match status" value="1"/>
</dbReference>
<evidence type="ECO:0000256" key="1">
    <source>
        <dbReference type="ARBA" id="ARBA00022741"/>
    </source>
</evidence>
<dbReference type="InterPro" id="IPR036961">
    <property type="entry name" value="Kinesin_motor_dom_sf"/>
</dbReference>
<dbReference type="CDD" id="cd01374">
    <property type="entry name" value="KISc_CENP_E"/>
    <property type="match status" value="1"/>
</dbReference>
<dbReference type="EMBL" id="BNCQ01000002">
    <property type="protein sequence ID" value="GIL95337.1"/>
    <property type="molecule type" value="Genomic_DNA"/>
</dbReference>
<feature type="coiled-coil region" evidence="6">
    <location>
        <begin position="1907"/>
        <end position="2038"/>
    </location>
</feature>
<feature type="compositionally biased region" description="Acidic residues" evidence="7">
    <location>
        <begin position="500"/>
        <end position="509"/>
    </location>
</feature>
<dbReference type="GO" id="GO:0000779">
    <property type="term" value="C:condensed chromosome, centromeric region"/>
    <property type="evidence" value="ECO:0007669"/>
    <property type="project" value="UniProtKB-ARBA"/>
</dbReference>
<dbReference type="GO" id="GO:0003777">
    <property type="term" value="F:microtubule motor activity"/>
    <property type="evidence" value="ECO:0007669"/>
    <property type="project" value="InterPro"/>
</dbReference>
<feature type="coiled-coil region" evidence="6">
    <location>
        <begin position="1615"/>
        <end position="1663"/>
    </location>
</feature>
<dbReference type="GO" id="GO:0000226">
    <property type="term" value="P:microtubule cytoskeleton organization"/>
    <property type="evidence" value="ECO:0007669"/>
    <property type="project" value="UniProtKB-ARBA"/>
</dbReference>
<feature type="compositionally biased region" description="Polar residues" evidence="7">
    <location>
        <begin position="2173"/>
        <end position="2187"/>
    </location>
</feature>
<dbReference type="GO" id="GO:1901987">
    <property type="term" value="P:regulation of cell cycle phase transition"/>
    <property type="evidence" value="ECO:0007669"/>
    <property type="project" value="UniProtKB-ARBA"/>
</dbReference>
<dbReference type="Gene3D" id="3.40.850.10">
    <property type="entry name" value="Kinesin motor domain"/>
    <property type="match status" value="1"/>
</dbReference>
<dbReference type="Pfam" id="PF00225">
    <property type="entry name" value="Kinesin"/>
    <property type="match status" value="1"/>
</dbReference>
<accession>A0A8J4D565</accession>
<dbReference type="GO" id="GO:0042327">
    <property type="term" value="P:positive regulation of phosphorylation"/>
    <property type="evidence" value="ECO:0007669"/>
    <property type="project" value="UniProtKB-ARBA"/>
</dbReference>
<evidence type="ECO:0000256" key="6">
    <source>
        <dbReference type="SAM" id="Coils"/>
    </source>
</evidence>
<evidence type="ECO:0000259" key="8">
    <source>
        <dbReference type="PROSITE" id="PS50067"/>
    </source>
</evidence>
<dbReference type="GO" id="GO:0008608">
    <property type="term" value="P:attachment of spindle microtubules to kinetochore"/>
    <property type="evidence" value="ECO:0007669"/>
    <property type="project" value="UniProtKB-ARBA"/>
</dbReference>
<dbReference type="GO" id="GO:0033044">
    <property type="term" value="P:regulation of chromosome organization"/>
    <property type="evidence" value="ECO:0007669"/>
    <property type="project" value="UniProtKB-ARBA"/>
</dbReference>
<dbReference type="FunFam" id="3.40.850.10:FF:000026">
    <property type="entry name" value="Centromere-associated protein E"/>
    <property type="match status" value="1"/>
</dbReference>
<dbReference type="SMART" id="SM00129">
    <property type="entry name" value="KISc"/>
    <property type="match status" value="1"/>
</dbReference>
<keyword evidence="3 6" id="KW-0175">Coiled coil</keyword>
<feature type="binding site" evidence="5">
    <location>
        <begin position="88"/>
        <end position="95"/>
    </location>
    <ligand>
        <name>ATP</name>
        <dbReference type="ChEBI" id="CHEBI:30616"/>
    </ligand>
</feature>
<feature type="region of interest" description="Disordered" evidence="7">
    <location>
        <begin position="2173"/>
        <end position="2199"/>
    </location>
</feature>
<feature type="coiled-coil region" evidence="6">
    <location>
        <begin position="1710"/>
        <end position="1765"/>
    </location>
</feature>
<feature type="domain" description="Kinesin motor" evidence="8">
    <location>
        <begin position="3"/>
        <end position="332"/>
    </location>
</feature>
<comment type="similarity">
    <text evidence="5">Belongs to the TRAFAC class myosin-kinesin ATPase superfamily. Kinesin family.</text>
</comment>
<dbReference type="GO" id="GO:0008017">
    <property type="term" value="F:microtubule binding"/>
    <property type="evidence" value="ECO:0007669"/>
    <property type="project" value="InterPro"/>
</dbReference>
<dbReference type="SUPFAM" id="SSF52540">
    <property type="entry name" value="P-loop containing nucleoside triphosphate hydrolases"/>
    <property type="match status" value="1"/>
</dbReference>
<sequence length="2199" mass="245838">MENISVSVRVRPLNKQEEQEIFAWRIDGNSIVQLDSSNRDVDRTKDTKYVLDHVFGPDWTTEKIYEVTTQELIHKMVNGFNSTVFAYGQTSSGKTHTMRGTHDSPGIIPLAVTEAFRLIEANESREYLIRVSYMEIYNEDINDLLAPENIKLPIKEGPYGPYVCGLREDIVISPEQVLELLTTGEANRHIGSTKMNEKSSRSHTIFRMVVESRAVDAESDDAGAVLVSALSLVDLAGSERVAKTGAEGIRMKEGTAINKSLLTLGNVINKLSEGALATGGHIPYRDSKLTRILQPSLGGNAKTAIICAMTPAWCHREESHITLRFACRAKSVVNNAIVNEVLSDAAVLKRQAKEIEELKRQLAAGNGGCKNADEQINGLRAQLLRSEQEKELIKAKLEEEKELIKAKLEEEQQEKEKARREAENTKKLFFQSREEPSDGVSRRNNRRETWCPGKSAWAMPNEQSLTETTTNSGGGESSQRKRAFGRVDGDGTAKGLSTLMEEDEEDGDVAEGPTPQRRRREYSAMSDYNQDEDAEQEEIDMHRTLEHIMSSLPAQERITLNLYLQQHQEVEERVEALERELMDRERLAAQQAENDRSALDVSAQQLEQAKWLARQFERKVEDLQALCRSAEEARDALSASNVELESAMEAKCKDFNNRFKELTEKYAAAKQQAQTLKAELIDTRAALEKREYEFGRLEAKEADTKAKLDEAEAKFKQKAEEVGGLKTMAQAAEERTLEAEKRARILYDEVQRLEVHVQELESRKRAPLYQKKQEEELKAAVEKAKECEVRALEAELRSKELRASVEVLKKELTELHETSAAAARQAAQAHEDLVERHALELQRLTAASALQQERHEEAVANLRALIDELEAKKTSLGEQVQAKDQQLSEMQLDAAALRGRIGELEAQEAELQACAVAAQEKIAHLEQAAEAQAAAHEAALAVLEQQHKDALAQNEQAHKEALSSAIARHQADTAALEGKLADVTKSKEQLNSVEDRLRIAQVELQKLQMDMTAKQCECSGLEEELNEQRMQNVRLQDANEELTNECTDLRLQLECLNIQHKEAIGQRNSAQEELEESSSRLKLESDLMQVRASLAIALENEQRYQASLAELRCQYETLLLAKEALHPAHGSIDETAQSAAEAGRQARDELAALSMRLVSLEEERQALCSQLAAAEEALDVARADLSAAASLNASVQGKLREEASAEATKLNAALFAASQQTGALKAELDSVRAQLREAQSIGCLANVTCDLTRSLSGPMPRLLPVDELQRQLNELTAANQELEEMVFAMTEREDAAQRVQTQLKSQLAATDLELARRCQQVVELQQQCAGLEEELAAVRTHVSVLSQPGPVEPSVASQAFQDQLTKLTAERDGLAARLTEVLASQEELRCGIAEHIQQREQLLHVIDDLSAQLANKQDCMQQQFVEHERVLQVTRQDAEEQDAMLQGQNLQLQAAVEEHVIRCQELSSQLDDLQHRYDVLQQKHGSMEQELAELRVCSGAASLETGPSADNIAAVPEDAHLEFKNLRMRVMELQQRQAELEAEMSDVQAACNVAIAEKHTLERTMTHRMLELETANIRFQDTIAKLQGERGPLPMEMDDSLLEREQLSCQVHHLTVSLENAIAAKEEACKRLEAELGVLRIALASAQESNTHLEEARRTLEEEVKCAGGKIDGLKEALSAATVAVADAERHASEQVNDAKNALSSLLLSYDQLVTQNSQLEIKLNDKSADVEALRAGLAEAVEKGKKAERQSEDLASTVSELRAELHAVQATLEETVASRDEVAKRMTEAEASINLCHQLEMQVLSLQAAVKRLTEEAAESKEAAASLDAEVQELLDANTLLESQVRELRAQLASRPTEIDHAEAITLAARLSESEALRYKLEQQVAEIAQQMSTASSQQRAGALERAELEHNLLSAKEACAGLEAKLGELTKAHKQLLEENQILNEQLKGVRAQLQASGGERVSERLHELQSQLEMQEDRHRVATDRLREELATVQKQTDEQQQEFSRMEASLRQHIQNLSHEFEKLQDSHEECQLLAEQREAELNAQKLALQSQIHWLTENKERLENPPPPLAVPVTDERLNALEEELRRTKRAEQKLQGLLYRIRKDFEDNKNGVNVQNLMDMRSLQYDVDMLTQKCKRLQREIQMRDDARAQLQAQLEAQERQLATLMRSSGSKAQNFPSSGPSVLVDKENLPYR</sequence>
<dbReference type="Gene3D" id="1.10.287.1490">
    <property type="match status" value="1"/>
</dbReference>
<evidence type="ECO:0000313" key="10">
    <source>
        <dbReference type="Proteomes" id="UP000722791"/>
    </source>
</evidence>
<dbReference type="PRINTS" id="PR00380">
    <property type="entry name" value="KINESINHEAVY"/>
</dbReference>
<comment type="caution">
    <text evidence="9">The sequence shown here is derived from an EMBL/GenBank/DDBJ whole genome shotgun (WGS) entry which is preliminary data.</text>
</comment>
<keyword evidence="2 5" id="KW-0067">ATP-binding</keyword>
<evidence type="ECO:0000313" key="9">
    <source>
        <dbReference type="EMBL" id="GIL95337.1"/>
    </source>
</evidence>
<feature type="coiled-coil region" evidence="6">
    <location>
        <begin position="1797"/>
        <end position="1852"/>
    </location>
</feature>
<evidence type="ECO:0000256" key="2">
    <source>
        <dbReference type="ARBA" id="ARBA00022840"/>
    </source>
</evidence>
<dbReference type="PANTHER" id="PTHR47968:SF75">
    <property type="entry name" value="CENTROMERE-ASSOCIATED PROTEIN E"/>
    <property type="match status" value="1"/>
</dbReference>
<feature type="coiled-coil region" evidence="6">
    <location>
        <begin position="1523"/>
        <end position="1550"/>
    </location>
</feature>
<feature type="coiled-coil region" evidence="6">
    <location>
        <begin position="560"/>
        <end position="1080"/>
    </location>
</feature>
<feature type="coiled-coil region" evidence="6">
    <location>
        <begin position="1456"/>
        <end position="1490"/>
    </location>
</feature>
<protein>
    <recommendedName>
        <fullName evidence="8">Kinesin motor domain-containing protein</fullName>
    </recommendedName>
</protein>
<proteinExistence type="inferred from homology"/>
<gene>
    <name evidence="9" type="ORF">Vretimale_1382</name>
</gene>
<evidence type="ECO:0000256" key="4">
    <source>
        <dbReference type="ARBA" id="ARBA00023175"/>
    </source>
</evidence>
<evidence type="ECO:0000256" key="7">
    <source>
        <dbReference type="SAM" id="MobiDB-lite"/>
    </source>
</evidence>
<keyword evidence="1 5" id="KW-0547">Nucleotide-binding</keyword>
<feature type="compositionally biased region" description="Basic and acidic residues" evidence="7">
    <location>
        <begin position="410"/>
        <end position="436"/>
    </location>
</feature>
<organism evidence="9 10">
    <name type="scientific">Volvox reticuliferus</name>
    <dbReference type="NCBI Taxonomy" id="1737510"/>
    <lineage>
        <taxon>Eukaryota</taxon>
        <taxon>Viridiplantae</taxon>
        <taxon>Chlorophyta</taxon>
        <taxon>core chlorophytes</taxon>
        <taxon>Chlorophyceae</taxon>
        <taxon>CS clade</taxon>
        <taxon>Chlamydomonadales</taxon>
        <taxon>Volvocaceae</taxon>
        <taxon>Volvox</taxon>
    </lineage>
</organism>